<evidence type="ECO:0000256" key="1">
    <source>
        <dbReference type="SAM" id="MobiDB-lite"/>
    </source>
</evidence>
<feature type="region of interest" description="Disordered" evidence="1">
    <location>
        <begin position="58"/>
        <end position="98"/>
    </location>
</feature>
<evidence type="ECO:0000313" key="2">
    <source>
        <dbReference type="EMBL" id="CAD7449264.1"/>
    </source>
</evidence>
<protein>
    <submittedName>
        <fullName evidence="2">Uncharacterized protein</fullName>
    </submittedName>
</protein>
<dbReference type="EMBL" id="OD571400">
    <property type="protein sequence ID" value="CAD7449264.1"/>
    <property type="molecule type" value="Genomic_DNA"/>
</dbReference>
<name>A0A7R9FBH3_9NEOP</name>
<proteinExistence type="predicted"/>
<dbReference type="AlphaFoldDB" id="A0A7R9FBH3"/>
<reference evidence="2" key="1">
    <citation type="submission" date="2020-11" db="EMBL/GenBank/DDBJ databases">
        <authorList>
            <person name="Tran Van P."/>
        </authorList>
    </citation>
    <scope>NUCLEOTIDE SEQUENCE</scope>
</reference>
<sequence>MVEKRALPEFFNGLKGEIGVGGGWVVGERRRRRKELDNSEGLLSVGFARSAIVDYPGESPVTRTSRWEGWRGRRKESRQRESRWEVGESPGNVSRGGR</sequence>
<organism evidence="2">
    <name type="scientific">Timema bartmani</name>
    <dbReference type="NCBI Taxonomy" id="61472"/>
    <lineage>
        <taxon>Eukaryota</taxon>
        <taxon>Metazoa</taxon>
        <taxon>Ecdysozoa</taxon>
        <taxon>Arthropoda</taxon>
        <taxon>Hexapoda</taxon>
        <taxon>Insecta</taxon>
        <taxon>Pterygota</taxon>
        <taxon>Neoptera</taxon>
        <taxon>Polyneoptera</taxon>
        <taxon>Phasmatodea</taxon>
        <taxon>Timematodea</taxon>
        <taxon>Timematoidea</taxon>
        <taxon>Timematidae</taxon>
        <taxon>Timema</taxon>
    </lineage>
</organism>
<accession>A0A7R9FBH3</accession>
<gene>
    <name evidence="2" type="ORF">TBIB3V08_LOCUS11543</name>
</gene>